<dbReference type="CDD" id="cd06170">
    <property type="entry name" value="LuxR_C_like"/>
    <property type="match status" value="1"/>
</dbReference>
<evidence type="ECO:0000259" key="1">
    <source>
        <dbReference type="PROSITE" id="PS50043"/>
    </source>
</evidence>
<dbReference type="SUPFAM" id="SSF52540">
    <property type="entry name" value="P-loop containing nucleoside triphosphate hydrolases"/>
    <property type="match status" value="1"/>
</dbReference>
<dbReference type="InterPro" id="IPR027417">
    <property type="entry name" value="P-loop_NTPase"/>
</dbReference>
<evidence type="ECO:0000313" key="3">
    <source>
        <dbReference type="Proteomes" id="UP000002208"/>
    </source>
</evidence>
<dbReference type="PaxDb" id="546414-Deide_04130"/>
<dbReference type="Pfam" id="PF13401">
    <property type="entry name" value="AAA_22"/>
    <property type="match status" value="1"/>
</dbReference>
<dbReference type="PROSITE" id="PS50043">
    <property type="entry name" value="HTH_LUXR_2"/>
    <property type="match status" value="1"/>
</dbReference>
<protein>
    <submittedName>
        <fullName evidence="2">Putative transcriptional regulator, LuxR family protein</fullName>
    </submittedName>
</protein>
<dbReference type="InterPro" id="IPR011990">
    <property type="entry name" value="TPR-like_helical_dom_sf"/>
</dbReference>
<dbReference type="HOGENOM" id="CLU_004665_5_2_0"/>
<dbReference type="SUPFAM" id="SSF46894">
    <property type="entry name" value="C-terminal effector domain of the bipartite response regulators"/>
    <property type="match status" value="1"/>
</dbReference>
<dbReference type="PANTHER" id="PTHR47691">
    <property type="entry name" value="REGULATOR-RELATED"/>
    <property type="match status" value="1"/>
</dbReference>
<dbReference type="KEGG" id="ddr:Deide_04130"/>
<dbReference type="PANTHER" id="PTHR47691:SF3">
    <property type="entry name" value="HTH-TYPE TRANSCRIPTIONAL REGULATOR RV0890C-RELATED"/>
    <property type="match status" value="1"/>
</dbReference>
<proteinExistence type="predicted"/>
<dbReference type="SMART" id="SM00421">
    <property type="entry name" value="HTH_LUXR"/>
    <property type="match status" value="1"/>
</dbReference>
<dbReference type="PRINTS" id="PR00038">
    <property type="entry name" value="HTHLUXR"/>
</dbReference>
<dbReference type="InterPro" id="IPR036388">
    <property type="entry name" value="WH-like_DNA-bd_sf"/>
</dbReference>
<dbReference type="GO" id="GO:0016887">
    <property type="term" value="F:ATP hydrolysis activity"/>
    <property type="evidence" value="ECO:0007669"/>
    <property type="project" value="InterPro"/>
</dbReference>
<dbReference type="RefSeq" id="WP_012692362.1">
    <property type="nucleotide sequence ID" value="NC_012526.1"/>
</dbReference>
<dbReference type="Gene3D" id="3.40.50.300">
    <property type="entry name" value="P-loop containing nucleotide triphosphate hydrolases"/>
    <property type="match status" value="1"/>
</dbReference>
<dbReference type="STRING" id="546414.Deide_04130"/>
<dbReference type="InterPro" id="IPR016032">
    <property type="entry name" value="Sig_transdc_resp-reg_C-effctor"/>
</dbReference>
<dbReference type="InterPro" id="IPR049945">
    <property type="entry name" value="AAA_22"/>
</dbReference>
<reference evidence="2 3" key="1">
    <citation type="journal article" date="2009" name="PLoS Genet.">
        <title>Alliance of proteomics and genomics to unravel the specificities of Sahara bacterium Deinococcus deserti.</title>
        <authorList>
            <person name="de Groot A."/>
            <person name="Dulermo R."/>
            <person name="Ortet P."/>
            <person name="Blanchard L."/>
            <person name="Guerin P."/>
            <person name="Fernandez B."/>
            <person name="Vacherie B."/>
            <person name="Dossat C."/>
            <person name="Jolivet E."/>
            <person name="Siguier P."/>
            <person name="Chandler M."/>
            <person name="Barakat M."/>
            <person name="Dedieu A."/>
            <person name="Barbe V."/>
            <person name="Heulin T."/>
            <person name="Sommer S."/>
            <person name="Achouak W."/>
            <person name="Armengaud J."/>
        </authorList>
    </citation>
    <scope>NUCLEOTIDE SEQUENCE [LARGE SCALE GENOMIC DNA]</scope>
    <source>
        <strain evidence="3">DSM 17065 / CIP 109153 / LMG 22923 / VCD115</strain>
    </source>
</reference>
<dbReference type="Proteomes" id="UP000002208">
    <property type="component" value="Chromosome"/>
</dbReference>
<name>C1CZY7_DEIDV</name>
<evidence type="ECO:0000313" key="2">
    <source>
        <dbReference type="EMBL" id="ACO45239.1"/>
    </source>
</evidence>
<dbReference type="eggNOG" id="COG3903">
    <property type="taxonomic scope" value="Bacteria"/>
</dbReference>
<dbReference type="GO" id="GO:0003677">
    <property type="term" value="F:DNA binding"/>
    <property type="evidence" value="ECO:0007669"/>
    <property type="project" value="InterPro"/>
</dbReference>
<dbReference type="Pfam" id="PF00196">
    <property type="entry name" value="GerE"/>
    <property type="match status" value="1"/>
</dbReference>
<dbReference type="AlphaFoldDB" id="C1CZY7"/>
<dbReference type="Gene3D" id="1.10.10.10">
    <property type="entry name" value="Winged helix-like DNA-binding domain superfamily/Winged helix DNA-binding domain"/>
    <property type="match status" value="1"/>
</dbReference>
<gene>
    <name evidence="2" type="ordered locus">Deide_04130</name>
</gene>
<keyword evidence="3" id="KW-1185">Reference proteome</keyword>
<dbReference type="GO" id="GO:0006355">
    <property type="term" value="P:regulation of DNA-templated transcription"/>
    <property type="evidence" value="ECO:0007669"/>
    <property type="project" value="InterPro"/>
</dbReference>
<dbReference type="InterPro" id="IPR000792">
    <property type="entry name" value="Tscrpt_reg_LuxR_C"/>
</dbReference>
<dbReference type="eggNOG" id="COG2197">
    <property type="taxonomic scope" value="Bacteria"/>
</dbReference>
<dbReference type="SUPFAM" id="SSF48452">
    <property type="entry name" value="TPR-like"/>
    <property type="match status" value="1"/>
</dbReference>
<dbReference type="EMBL" id="CP001114">
    <property type="protein sequence ID" value="ACO45239.1"/>
    <property type="molecule type" value="Genomic_DNA"/>
</dbReference>
<sequence length="762" mass="85368">MSLILGRERDTESLLRMLNEGARLITLRGPGGIGKTTLALHLMHQLQHQYDHVLHVDLSALNSPEQVLATIASQLPHPERQHTPLRAIAEFTSGTRLLLVLDNFEHLTGAAAHVAEVLEATSTLRIIVTSRTALHLHEEHEYPLGPLTLPDPQTRVEDSSAAQLFEQRARLVQPGFELNHQNRQDVKQLVHALEGVPLAIELAASRLRTYALPDLLVQLEHPLAFLKADFHDRPQRLRSLRAAVEWSYDLLSLEDRELFECCSVFEGSFTPDALAYVWGAENELDRVGSLIEQSFLSRVDAPGTRWKMLQPLRELAQEKLRDHPQAETWRERHARYYLSMTEIMRRSTSGRTPADAQERLLPDYANMRAGLIWAIERQQAEVALRYLHGIVLIWVPFGLLSDGHLLSQRALALPARGLEHLRPQALHTAVECLLTLNHQPEALAACARELCAASREAGDIYQELNGLRSLAIAEHWAGRSAESLRMNQDVIERCAQLIAHSENQDAASLDQLRTNSAYAMNNSVFSLLELGQYDQALGYATSARDQLLKLGHHDAETRNTLVGHAHYHLGRWLAAAESYLSSLDFSLRRGYWVHARNAARGFGMVVAATGDDALAVRLTAFADRLSLPHHSRYIESMQAQVLSQLHDRLGEVAYQQAWREGAQWTPEEARRAAAAFAQTLKDMETPSAPTHAPAALDTPELTTREREVLILLVQGHPDRRIAKLLNISPGTASKHVGNMLGKLGLRNRVDLARWALERGIRT</sequence>
<feature type="domain" description="HTH luxR-type" evidence="1">
    <location>
        <begin position="694"/>
        <end position="759"/>
    </location>
</feature>
<dbReference type="PRINTS" id="PR00364">
    <property type="entry name" value="DISEASERSIST"/>
</dbReference>
<dbReference type="Gene3D" id="1.25.40.10">
    <property type="entry name" value="Tetratricopeptide repeat domain"/>
    <property type="match status" value="1"/>
</dbReference>
<organism evidence="2 3">
    <name type="scientific">Deinococcus deserti (strain DSM 17065 / CIP 109153 / LMG 22923 / VCD115)</name>
    <dbReference type="NCBI Taxonomy" id="546414"/>
    <lineage>
        <taxon>Bacteria</taxon>
        <taxon>Thermotogati</taxon>
        <taxon>Deinococcota</taxon>
        <taxon>Deinococci</taxon>
        <taxon>Deinococcales</taxon>
        <taxon>Deinococcaceae</taxon>
        <taxon>Deinococcus</taxon>
    </lineage>
</organism>
<accession>C1CZY7</accession>